<proteinExistence type="predicted"/>
<gene>
    <name evidence="3" type="ORF">Vbra_3540</name>
</gene>
<dbReference type="PANTHER" id="PTHR34548:SF2">
    <property type="entry name" value="PROTEIN TIC 21, CHLOROPLASTIC"/>
    <property type="match status" value="1"/>
</dbReference>
<keyword evidence="2" id="KW-1133">Transmembrane helix</keyword>
<dbReference type="VEuPathDB" id="CryptoDB:Vbra_3540"/>
<evidence type="ECO:0000313" key="4">
    <source>
        <dbReference type="Proteomes" id="UP000041254"/>
    </source>
</evidence>
<feature type="region of interest" description="Disordered" evidence="1">
    <location>
        <begin position="1"/>
        <end position="24"/>
    </location>
</feature>
<dbReference type="EMBL" id="CDMY01000077">
    <property type="protein sequence ID" value="CEL92434.1"/>
    <property type="molecule type" value="Genomic_DNA"/>
</dbReference>
<dbReference type="OMA" id="GIFWAVC"/>
<feature type="compositionally biased region" description="Acidic residues" evidence="1">
    <location>
        <begin position="252"/>
        <end position="262"/>
    </location>
</feature>
<reference evidence="3 4" key="1">
    <citation type="submission" date="2014-11" db="EMBL/GenBank/DDBJ databases">
        <authorList>
            <person name="Zhu J."/>
            <person name="Qi W."/>
            <person name="Song R."/>
        </authorList>
    </citation>
    <scope>NUCLEOTIDE SEQUENCE [LARGE SCALE GENOMIC DNA]</scope>
</reference>
<dbReference type="Pfam" id="PF12263">
    <property type="entry name" value="DUF3611"/>
    <property type="match status" value="1"/>
</dbReference>
<protein>
    <submittedName>
        <fullName evidence="3">Uncharacterized protein</fullName>
    </submittedName>
</protein>
<evidence type="ECO:0000256" key="1">
    <source>
        <dbReference type="SAM" id="MobiDB-lite"/>
    </source>
</evidence>
<feature type="compositionally biased region" description="Basic and acidic residues" evidence="1">
    <location>
        <begin position="8"/>
        <end position="18"/>
    </location>
</feature>
<organism evidence="3 4">
    <name type="scientific">Vitrella brassicaformis (strain CCMP3155)</name>
    <dbReference type="NCBI Taxonomy" id="1169540"/>
    <lineage>
        <taxon>Eukaryota</taxon>
        <taxon>Sar</taxon>
        <taxon>Alveolata</taxon>
        <taxon>Colpodellida</taxon>
        <taxon>Vitrellaceae</taxon>
        <taxon>Vitrella</taxon>
    </lineage>
</organism>
<feature type="transmembrane region" description="Helical" evidence="2">
    <location>
        <begin position="78"/>
        <end position="101"/>
    </location>
</feature>
<feature type="transmembrane region" description="Helical" evidence="2">
    <location>
        <begin position="49"/>
        <end position="66"/>
    </location>
</feature>
<dbReference type="OrthoDB" id="5900at2759"/>
<name>A0A0G4EAW9_VITBC</name>
<dbReference type="PANTHER" id="PTHR34548">
    <property type="entry name" value="PROTEIN TIC 21, CHLOROPLASTIC"/>
    <property type="match status" value="1"/>
</dbReference>
<feature type="transmembrane region" description="Helical" evidence="2">
    <location>
        <begin position="130"/>
        <end position="152"/>
    </location>
</feature>
<keyword evidence="2" id="KW-0812">Transmembrane</keyword>
<keyword evidence="4" id="KW-1185">Reference proteome</keyword>
<dbReference type="Proteomes" id="UP000041254">
    <property type="component" value="Unassembled WGS sequence"/>
</dbReference>
<sequence>MALGKIFRRSDSLKEPPADRSSAAPKERTAVQQLQVVRRALWNVAWWSWWPQLALTVVSASILIFANTISEYLTLTQAILNGTALAGVAVFFSILSLIWTYGYTRLSLDLRRTAPSKAVVSIKHWLRSGVWINLIGLLLSMVSAEQIVGVLFSKILRMSQLVFGGGPGGVVRFSAPTGGLTLQPLDILVVQANTNTSVAHLVGLLTSLWLATRNERLQQKVALEQAMGTADRPAEPEEEFEPDGPRSPLPEFPDDESLEDVGDDKGGKK</sequence>
<dbReference type="InParanoid" id="A0A0G4EAW9"/>
<evidence type="ECO:0000256" key="2">
    <source>
        <dbReference type="SAM" id="Phobius"/>
    </source>
</evidence>
<evidence type="ECO:0000313" key="3">
    <source>
        <dbReference type="EMBL" id="CEL92434.1"/>
    </source>
</evidence>
<feature type="region of interest" description="Disordered" evidence="1">
    <location>
        <begin position="224"/>
        <end position="269"/>
    </location>
</feature>
<dbReference type="InterPro" id="IPR022051">
    <property type="entry name" value="DUF3611"/>
</dbReference>
<keyword evidence="2" id="KW-0472">Membrane</keyword>
<dbReference type="STRING" id="1169540.A0A0G4EAW9"/>
<accession>A0A0G4EAW9</accession>
<dbReference type="AlphaFoldDB" id="A0A0G4EAW9"/>